<keyword evidence="2" id="KW-1185">Reference proteome</keyword>
<dbReference type="Proteomes" id="UP001231915">
    <property type="component" value="Unassembled WGS sequence"/>
</dbReference>
<dbReference type="EMBL" id="JASJUT010000003">
    <property type="protein sequence ID" value="MDK2595291.1"/>
    <property type="molecule type" value="Genomic_DNA"/>
</dbReference>
<dbReference type="RefSeq" id="WP_284137045.1">
    <property type="nucleotide sequence ID" value="NZ_JASJUT010000003.1"/>
</dbReference>
<protein>
    <recommendedName>
        <fullName evidence="3">Mor transcription activator domain-containing protein</fullName>
    </recommendedName>
</protein>
<organism evidence="1 2">
    <name type="scientific">Pseudoalteromonas obscura</name>
    <dbReference type="NCBI Taxonomy" id="3048491"/>
    <lineage>
        <taxon>Bacteria</taxon>
        <taxon>Pseudomonadati</taxon>
        <taxon>Pseudomonadota</taxon>
        <taxon>Gammaproteobacteria</taxon>
        <taxon>Alteromonadales</taxon>
        <taxon>Pseudoalteromonadaceae</taxon>
        <taxon>Pseudoalteromonas</taxon>
    </lineage>
</organism>
<evidence type="ECO:0000313" key="1">
    <source>
        <dbReference type="EMBL" id="MDK2595291.1"/>
    </source>
</evidence>
<proteinExistence type="predicted"/>
<gene>
    <name evidence="1" type="ORF">QNM18_09575</name>
</gene>
<name>A0ABT7EJQ5_9GAMM</name>
<accession>A0ABT7EJQ5</accession>
<comment type="caution">
    <text evidence="1">The sequence shown here is derived from an EMBL/GenBank/DDBJ whole genome shotgun (WGS) entry which is preliminary data.</text>
</comment>
<sequence>MFLGDDAFVARYQTDMTSHSGNLNEIPARQRRAKPLTLKQDYINFEQRNQAIINAYASGGYTSTEIGDYFGLHYSRVSRIVAKGKI</sequence>
<evidence type="ECO:0008006" key="3">
    <source>
        <dbReference type="Google" id="ProtNLM"/>
    </source>
</evidence>
<reference evidence="1 2" key="1">
    <citation type="submission" date="2023-05" db="EMBL/GenBank/DDBJ databases">
        <title>Pseudoalteromonas ardens sp. nov., Pseudoalteromonas obscura sp. nov., and Pseudoalteromonas umbrosa sp. nov., isolated from the coral Montipora capitata.</title>
        <authorList>
            <person name="Thomas E.M."/>
            <person name="Smith E.M."/>
            <person name="Papke E."/>
            <person name="Shlafstein M.D."/>
            <person name="Oline D.K."/>
            <person name="Videau P."/>
            <person name="Saw J.H."/>
            <person name="Strangman W.K."/>
            <person name="Ushijima B."/>
        </authorList>
    </citation>
    <scope>NUCLEOTIDE SEQUENCE [LARGE SCALE GENOMIC DNA]</scope>
    <source>
        <strain evidence="1 2">P94</strain>
    </source>
</reference>
<evidence type="ECO:0000313" key="2">
    <source>
        <dbReference type="Proteomes" id="UP001231915"/>
    </source>
</evidence>